<dbReference type="AlphaFoldDB" id="A0A182SJI1"/>
<dbReference type="InterPro" id="IPR025605">
    <property type="entry name" value="OST-HTH/LOTUS_dom"/>
</dbReference>
<feature type="domain" description="HTH OST-type" evidence="6">
    <location>
        <begin position="7"/>
        <end position="83"/>
    </location>
</feature>
<dbReference type="SUPFAM" id="SSF63748">
    <property type="entry name" value="Tudor/PWWP/MBT"/>
    <property type="match status" value="1"/>
</dbReference>
<dbReference type="Proteomes" id="UP000075901">
    <property type="component" value="Unassembled WGS sequence"/>
</dbReference>
<accession>A0A182SJI1</accession>
<evidence type="ECO:0000259" key="6">
    <source>
        <dbReference type="PROSITE" id="PS51644"/>
    </source>
</evidence>
<dbReference type="Gene3D" id="2.30.30.140">
    <property type="match status" value="1"/>
</dbReference>
<dbReference type="PROSITE" id="PS51644">
    <property type="entry name" value="HTH_OST"/>
    <property type="match status" value="1"/>
</dbReference>
<keyword evidence="4" id="KW-0221">Differentiation</keyword>
<dbReference type="Pfam" id="PF12872">
    <property type="entry name" value="OST-HTH"/>
    <property type="match status" value="1"/>
</dbReference>
<dbReference type="InterPro" id="IPR050621">
    <property type="entry name" value="Tudor_domain_containing"/>
</dbReference>
<evidence type="ECO:0000256" key="1">
    <source>
        <dbReference type="ARBA" id="ARBA00004496"/>
    </source>
</evidence>
<feature type="region of interest" description="Disordered" evidence="5">
    <location>
        <begin position="204"/>
        <end position="223"/>
    </location>
</feature>
<dbReference type="InterPro" id="IPR035437">
    <property type="entry name" value="SNase_OB-fold_sf"/>
</dbReference>
<evidence type="ECO:0000313" key="7">
    <source>
        <dbReference type="EnsemblMetazoa" id="AMAM007992-PA"/>
    </source>
</evidence>
<evidence type="ECO:0000256" key="4">
    <source>
        <dbReference type="ARBA" id="ARBA00022871"/>
    </source>
</evidence>
<sequence>MSGSFEELNKLKPIIRSMLMSHRNQTMNLKELERDFKEIEGFAIPYQKLGFTNVFHLLNSMPDIVQISLRNGLPVVTYVTTPAVEHVEHLIKRSKKGRNAHVRFACPPRRYNPPVFVPRFTPVTARYRPEMDNTSPPVSIAKNDPPAFVPRYKPVTARYRPAMEDTSPPVSIAKNDPPAIVSKPLSEPVTTRYNSAMDETCKPVSAAKKPQETVPVSAAKKPQETVPVMKDTTNEESNKRCEKILTTENQPPLEKDDREYREVSCEHLNRMVGWKPSSDEWDTVNMLDLSPEVMHLTQTIPRVDISCYFDECEEIEVRIQHIFNPNRIWLRSVAQDLPMKQLTKELHECYDKMQSDDWCLEPSKVQHGLYCVAMIDRCWYRARIVGPLIGRLVKLFFIDTGLVEYVAYKQIKFLFKTFSNVPAQAIRASLACLNPNSNAWTRAESDSLATLIACYGETKLTAYTLTMNQELGALNIILIDQNTNNINETFAAGVNARWTGAFYLSRNLDEYRKKRPSFNEKYPSFFCIEDGHFPTLDELHRAQKRFLDFEEYYTRLPHFENNGVVEQVSREANEAMVKLYGILSVKDEEEIDRGRELAV</sequence>
<keyword evidence="4" id="KW-0744">Spermatogenesis</keyword>
<keyword evidence="8" id="KW-1185">Reference proteome</keyword>
<organism evidence="7 8">
    <name type="scientific">Anopheles maculatus</name>
    <dbReference type="NCBI Taxonomy" id="74869"/>
    <lineage>
        <taxon>Eukaryota</taxon>
        <taxon>Metazoa</taxon>
        <taxon>Ecdysozoa</taxon>
        <taxon>Arthropoda</taxon>
        <taxon>Hexapoda</taxon>
        <taxon>Insecta</taxon>
        <taxon>Pterygota</taxon>
        <taxon>Neoptera</taxon>
        <taxon>Endopterygota</taxon>
        <taxon>Diptera</taxon>
        <taxon>Nematocera</taxon>
        <taxon>Culicoidea</taxon>
        <taxon>Culicidae</taxon>
        <taxon>Anophelinae</taxon>
        <taxon>Anopheles</taxon>
        <taxon>Anopheles maculatus group</taxon>
    </lineage>
</organism>
<proteinExistence type="predicted"/>
<dbReference type="InterPro" id="IPR002999">
    <property type="entry name" value="Tudor"/>
</dbReference>
<reference evidence="7" key="2">
    <citation type="submission" date="2020-05" db="UniProtKB">
        <authorList>
            <consortium name="EnsemblMetazoa"/>
        </authorList>
    </citation>
    <scope>IDENTIFICATION</scope>
    <source>
        <strain evidence="7">maculatus3</strain>
    </source>
</reference>
<name>A0A182SJI1_9DIPT</name>
<feature type="region of interest" description="Disordered" evidence="5">
    <location>
        <begin position="163"/>
        <end position="184"/>
    </location>
</feature>
<dbReference type="GO" id="GO:0030154">
    <property type="term" value="P:cell differentiation"/>
    <property type="evidence" value="ECO:0007669"/>
    <property type="project" value="UniProtKB-ARBA"/>
</dbReference>
<dbReference type="PANTHER" id="PTHR22948">
    <property type="entry name" value="TUDOR DOMAIN CONTAINING PROTEIN"/>
    <property type="match status" value="1"/>
</dbReference>
<dbReference type="Gene3D" id="3.30.420.610">
    <property type="entry name" value="LOTUS domain-like"/>
    <property type="match status" value="1"/>
</dbReference>
<dbReference type="PANTHER" id="PTHR22948:SF76">
    <property type="entry name" value="FI20010P1-RELATED"/>
    <property type="match status" value="1"/>
</dbReference>
<dbReference type="CDD" id="cd09972">
    <property type="entry name" value="LOTUS_TDRD_OSKAR"/>
    <property type="match status" value="1"/>
</dbReference>
<dbReference type="InterPro" id="IPR041966">
    <property type="entry name" value="LOTUS-like"/>
</dbReference>
<keyword evidence="3" id="KW-0677">Repeat</keyword>
<protein>
    <submittedName>
        <fullName evidence="7">HTH OST-type domain-containing protein</fullName>
    </submittedName>
</protein>
<reference evidence="8" key="1">
    <citation type="submission" date="2013-09" db="EMBL/GenBank/DDBJ databases">
        <title>The Genome Sequence of Anopheles maculatus species B.</title>
        <authorList>
            <consortium name="The Broad Institute Genomics Platform"/>
            <person name="Neafsey D.E."/>
            <person name="Besansky N."/>
            <person name="Howell P."/>
            <person name="Walton C."/>
            <person name="Young S.K."/>
            <person name="Zeng Q."/>
            <person name="Gargeya S."/>
            <person name="Fitzgerald M."/>
            <person name="Haas B."/>
            <person name="Abouelleil A."/>
            <person name="Allen A.W."/>
            <person name="Alvarado L."/>
            <person name="Arachchi H.M."/>
            <person name="Berlin A.M."/>
            <person name="Chapman S.B."/>
            <person name="Gainer-Dewar J."/>
            <person name="Goldberg J."/>
            <person name="Griggs A."/>
            <person name="Gujja S."/>
            <person name="Hansen M."/>
            <person name="Howarth C."/>
            <person name="Imamovic A."/>
            <person name="Ireland A."/>
            <person name="Larimer J."/>
            <person name="McCowan C."/>
            <person name="Murphy C."/>
            <person name="Pearson M."/>
            <person name="Poon T.W."/>
            <person name="Priest M."/>
            <person name="Roberts A."/>
            <person name="Saif S."/>
            <person name="Shea T."/>
            <person name="Sisk P."/>
            <person name="Sykes S."/>
            <person name="Wortman J."/>
            <person name="Nusbaum C."/>
            <person name="Birren B."/>
        </authorList>
    </citation>
    <scope>NUCLEOTIDE SEQUENCE [LARGE SCALE GENOMIC DNA]</scope>
    <source>
        <strain evidence="8">maculatus3</strain>
    </source>
</reference>
<dbReference type="GO" id="GO:0007283">
    <property type="term" value="P:spermatogenesis"/>
    <property type="evidence" value="ECO:0007669"/>
    <property type="project" value="UniProtKB-KW"/>
</dbReference>
<dbReference type="Gene3D" id="2.40.50.90">
    <property type="match status" value="1"/>
</dbReference>
<dbReference type="SMART" id="SM00333">
    <property type="entry name" value="TUDOR"/>
    <property type="match status" value="1"/>
</dbReference>
<dbReference type="GO" id="GO:0005737">
    <property type="term" value="C:cytoplasm"/>
    <property type="evidence" value="ECO:0007669"/>
    <property type="project" value="UniProtKB-SubCell"/>
</dbReference>
<evidence type="ECO:0000313" key="8">
    <source>
        <dbReference type="Proteomes" id="UP000075901"/>
    </source>
</evidence>
<dbReference type="VEuPathDB" id="VectorBase:AMAM007992"/>
<comment type="subcellular location">
    <subcellularLocation>
        <location evidence="1">Cytoplasm</location>
    </subcellularLocation>
</comment>
<dbReference type="Pfam" id="PF00567">
    <property type="entry name" value="TUDOR"/>
    <property type="match status" value="1"/>
</dbReference>
<evidence type="ECO:0000256" key="5">
    <source>
        <dbReference type="SAM" id="MobiDB-lite"/>
    </source>
</evidence>
<dbReference type="EnsemblMetazoa" id="AMAM007992-RA">
    <property type="protein sequence ID" value="AMAM007992-PA"/>
    <property type="gene ID" value="AMAM007992"/>
</dbReference>
<evidence type="ECO:0000256" key="2">
    <source>
        <dbReference type="ARBA" id="ARBA00022490"/>
    </source>
</evidence>
<keyword evidence="2" id="KW-0963">Cytoplasm</keyword>
<evidence type="ECO:0000256" key="3">
    <source>
        <dbReference type="ARBA" id="ARBA00022737"/>
    </source>
</evidence>